<gene>
    <name evidence="11" type="ORF">HID58_017122</name>
</gene>
<dbReference type="PANTHER" id="PTHR10353:SF226">
    <property type="entry name" value="BETA-GLUCOSIDASE 26, PEROXISOMAL"/>
    <property type="match status" value="1"/>
</dbReference>
<comment type="similarity">
    <text evidence="3">Belongs to the glycosyl hydrolase 1 family.</text>
</comment>
<name>A0ABQ8D690_BRANA</name>
<feature type="chain" id="PRO_5045401818" description="thioglucosidase" evidence="10">
    <location>
        <begin position="25"/>
        <end position="1476"/>
    </location>
</feature>
<proteinExistence type="inferred from homology"/>
<dbReference type="PROSITE" id="PS51257">
    <property type="entry name" value="PROKAR_LIPOPROTEIN"/>
    <property type="match status" value="1"/>
</dbReference>
<keyword evidence="10" id="KW-0732">Signal</keyword>
<comment type="catalytic activity">
    <reaction evidence="9">
        <text>a thioglucoside + H2O = a sugar + a thiol.</text>
        <dbReference type="EC" id="3.2.1.147"/>
    </reaction>
</comment>
<dbReference type="PROSITE" id="PS00653">
    <property type="entry name" value="GLYCOSYL_HYDROL_F1_2"/>
    <property type="match status" value="3"/>
</dbReference>
<comment type="caution">
    <text evidence="11">The sequence shown here is derived from an EMBL/GenBank/DDBJ whole genome shotgun (WGS) entry which is preliminary data.</text>
</comment>
<evidence type="ECO:0000256" key="1">
    <source>
        <dbReference type="ARBA" id="ARBA00003014"/>
    </source>
</evidence>
<dbReference type="EMBL" id="JAGKQM010000005">
    <property type="protein sequence ID" value="KAH0924866.1"/>
    <property type="molecule type" value="Genomic_DNA"/>
</dbReference>
<sequence length="1476" mass="170399">MEKMAIKVALVVALFLMSCAISKGRSLGFSTKQLDRYSFPPNFSFGVGSSAYQYEGAVAEGGRTQSIWDNFTHAYPERTNMDNGDIAVDFYHRYKDDIKLIKEMNMDTFRFSISWSRILPSGKLSDGVNNEGIQFYKNLIDEILKNGIKPFVTIYHWDIPQALDDEYAGDSSTEPYVVSHHLLLAHAAAVEEFRNCDKISQDGKIGIVLSPFWVEPYDVNSHADKEAVERALDYYLGWHLDPLIFGDYPKAIKRNAGKRLPSFTRKQTEMIRNSARYVTRQLQSDPSRLRFTTDQHVEYKVTNRDGDYISSESDELKFIYVYPEGLRKLLNHIKNKYNNPTIYITENGYDDYDVGTVPREQLLKDTKRIEYHEKHLQELHKAITEDGCDVRGYSAWSLLDNFEWEHGYTMRFGLYYVDYADDLKRYAKDSAKWFKKFVERKEQATPSDLFKSIKKWWSALQMIYKPEKIISRSTSYHHYCIFLLQEQILEKINLKFHTRRNPPKMTHLQRTYPTSMSKGRASFPKGFLFGTASSSYQYEGAVTEGERGQSMWDHFSNRFPHRISDHSHGNVAVDFFHRYKEDIKRMKDINMDSFRLSIAWPRRERGVSEEGIKFYNDVIDELLANEITPLVTIFHWDTPQDLEDEYGGFLSEQIIDDFRDYASLCFERFGDRVSLWCTLNEPWVYSVAGYDTGRKAPGRCSKYVNGASVAGMSGYEAYIVSHNMLLAHAEAVQVFRKCDHIKNGQIGIAHNPLWYEPYDPSDPDDVEGCNRAMDFMIAYGDYPDTMKKSVGDRLPSFTPEQSKKLIGSCDYVGINYYSSLFVKSIKHVDPTQPTWRTDQGVDWMKTNIDGKQIAKQGGSEWSFTYPTGLRNVLKYMKKNYDNPRILITENGYGEVADQSQSLFMYNPSIDTERLEYIEGHIHAIHQAIHEDGVRVEGYYVWSLLDNFEWNSGYGVRYGLYYIDYKDGLRRYPKMSALWLKEFLKFDQEDESSSSSAESKKEEKKESYGKQLLHSVQDSGALPAVLGSLFVVTATVGTSLGRKSCDQKKSFVRADFPQDFLFGTASSAYQYEGAVKEGSRGESMWDAFARKYPERNCRSNADETVDFYHRYKVDGKLSKGVNKEGIRFYNELIDELLANGITPLATLFHWDTPQALEEEYGGFLSENIVVDFRDFATICFQEFGDRVKLWLTINEPWVYSVGGYDAGRKAPGRASKYMNDAAIAGKSGHEAYIVSHNLLLAHAEAVEAFRSCRNCKDGNIGMAHCPLWYEPYDLACVEDNEAAERAMEFMHMNPTVYGDYPEVMKKIVGKRLPSFTESQSRKLKGSFDFIGINYYSSVYAKNVAEVDPDKPFWRADQHVEWKKQNKAGKAIGAQGGVEWNLMYPQGLRKVLNYAKNKYGNPKFIITENGGYFAWSLLDNCEWNCGYEIRYGLFYVDYENGLERYPKMSAMWFKEFLKKRDEDMVKRSQAKRVKVSEF</sequence>
<accession>A0ABQ8D690</accession>
<evidence type="ECO:0000256" key="4">
    <source>
        <dbReference type="ARBA" id="ARBA00012250"/>
    </source>
</evidence>
<evidence type="ECO:0000256" key="10">
    <source>
        <dbReference type="SAM" id="SignalP"/>
    </source>
</evidence>
<evidence type="ECO:0000313" key="11">
    <source>
        <dbReference type="EMBL" id="KAH0924866.1"/>
    </source>
</evidence>
<evidence type="ECO:0000313" key="12">
    <source>
        <dbReference type="Proteomes" id="UP000824890"/>
    </source>
</evidence>
<comment type="subcellular location">
    <subcellularLocation>
        <location evidence="2">Vacuole</location>
    </subcellularLocation>
</comment>
<dbReference type="Proteomes" id="UP000824890">
    <property type="component" value="Unassembled WGS sequence"/>
</dbReference>
<keyword evidence="5" id="KW-0926">Vacuole</keyword>
<dbReference type="PRINTS" id="PR00131">
    <property type="entry name" value="GLHYDRLASE1"/>
</dbReference>
<evidence type="ECO:0000256" key="9">
    <source>
        <dbReference type="ARBA" id="ARBA00034026"/>
    </source>
</evidence>
<dbReference type="InterPro" id="IPR017853">
    <property type="entry name" value="GH"/>
</dbReference>
<evidence type="ECO:0000256" key="8">
    <source>
        <dbReference type="ARBA" id="ARBA00032797"/>
    </source>
</evidence>
<evidence type="ECO:0000256" key="3">
    <source>
        <dbReference type="ARBA" id="ARBA00010838"/>
    </source>
</evidence>
<comment type="function">
    <text evidence="1">Degradation of glucosinolates (glucose residue linked by a thioglucoside bound to an amino acid derivative) to glucose, sulfate and any of the products: thiocyanates, isothiocyanates, nitriles, epithionitriles or oxazolidine-2-thiones.</text>
</comment>
<dbReference type="Gene3D" id="3.20.20.80">
    <property type="entry name" value="Glycosidases"/>
    <property type="match status" value="5"/>
</dbReference>
<feature type="signal peptide" evidence="10">
    <location>
        <begin position="1"/>
        <end position="24"/>
    </location>
</feature>
<evidence type="ECO:0000256" key="6">
    <source>
        <dbReference type="ARBA" id="ARBA00022801"/>
    </source>
</evidence>
<dbReference type="PANTHER" id="PTHR10353">
    <property type="entry name" value="GLYCOSYL HYDROLASE"/>
    <property type="match status" value="1"/>
</dbReference>
<protein>
    <recommendedName>
        <fullName evidence="4">thioglucosidase</fullName>
        <ecNumber evidence="4">3.2.1.147</ecNumber>
    </recommendedName>
    <alternativeName>
        <fullName evidence="7">Sinigrinase</fullName>
    </alternativeName>
    <alternativeName>
        <fullName evidence="8">Thioglucosidase</fullName>
    </alternativeName>
</protein>
<keyword evidence="12" id="KW-1185">Reference proteome</keyword>
<evidence type="ECO:0000256" key="7">
    <source>
        <dbReference type="ARBA" id="ARBA00032643"/>
    </source>
</evidence>
<dbReference type="SUPFAM" id="SSF51445">
    <property type="entry name" value="(Trans)glycosidases"/>
    <property type="match status" value="3"/>
</dbReference>
<dbReference type="InterPro" id="IPR001360">
    <property type="entry name" value="Glyco_hydro_1"/>
</dbReference>
<evidence type="ECO:0000256" key="2">
    <source>
        <dbReference type="ARBA" id="ARBA00004116"/>
    </source>
</evidence>
<dbReference type="Pfam" id="PF00232">
    <property type="entry name" value="Glyco_hydro_1"/>
    <property type="match status" value="5"/>
</dbReference>
<evidence type="ECO:0000256" key="5">
    <source>
        <dbReference type="ARBA" id="ARBA00022554"/>
    </source>
</evidence>
<reference evidence="11 12" key="1">
    <citation type="submission" date="2021-05" db="EMBL/GenBank/DDBJ databases">
        <title>Genome Assembly of Synthetic Allotetraploid Brassica napus Reveals Homoeologous Exchanges between Subgenomes.</title>
        <authorList>
            <person name="Davis J.T."/>
        </authorList>
    </citation>
    <scope>NUCLEOTIDE SEQUENCE [LARGE SCALE GENOMIC DNA]</scope>
    <source>
        <strain evidence="12">cv. Da-Ae</strain>
        <tissue evidence="11">Seedling</tissue>
    </source>
</reference>
<keyword evidence="6" id="KW-0378">Hydrolase</keyword>
<dbReference type="InterPro" id="IPR033132">
    <property type="entry name" value="GH_1_N_CS"/>
</dbReference>
<organism evidence="11 12">
    <name type="scientific">Brassica napus</name>
    <name type="common">Rape</name>
    <dbReference type="NCBI Taxonomy" id="3708"/>
    <lineage>
        <taxon>Eukaryota</taxon>
        <taxon>Viridiplantae</taxon>
        <taxon>Streptophyta</taxon>
        <taxon>Embryophyta</taxon>
        <taxon>Tracheophyta</taxon>
        <taxon>Spermatophyta</taxon>
        <taxon>Magnoliopsida</taxon>
        <taxon>eudicotyledons</taxon>
        <taxon>Gunneridae</taxon>
        <taxon>Pentapetalae</taxon>
        <taxon>rosids</taxon>
        <taxon>malvids</taxon>
        <taxon>Brassicales</taxon>
        <taxon>Brassicaceae</taxon>
        <taxon>Brassiceae</taxon>
        <taxon>Brassica</taxon>
    </lineage>
</organism>
<dbReference type="EC" id="3.2.1.147" evidence="4"/>